<keyword evidence="2" id="KW-1185">Reference proteome</keyword>
<evidence type="ECO:0000313" key="2">
    <source>
        <dbReference type="Proteomes" id="UP001165092"/>
    </source>
</evidence>
<accession>A0A9W6UJ36</accession>
<dbReference type="Proteomes" id="UP001165092">
    <property type="component" value="Unassembled WGS sequence"/>
</dbReference>
<proteinExistence type="predicted"/>
<gene>
    <name evidence="1" type="ORF">Nans01_24440</name>
</gene>
<reference evidence="1" key="1">
    <citation type="submission" date="2023-02" db="EMBL/GenBank/DDBJ databases">
        <title>Nocardiopsis ansamitocini NBRC 112285.</title>
        <authorList>
            <person name="Ichikawa N."/>
            <person name="Sato H."/>
            <person name="Tonouchi N."/>
        </authorList>
    </citation>
    <scope>NUCLEOTIDE SEQUENCE</scope>
    <source>
        <strain evidence="1">NBRC 112285</strain>
    </source>
</reference>
<dbReference type="InterPro" id="IPR007263">
    <property type="entry name" value="DCC1-like"/>
</dbReference>
<dbReference type="EMBL" id="BSQG01000003">
    <property type="protein sequence ID" value="GLU48093.1"/>
    <property type="molecule type" value="Genomic_DNA"/>
</dbReference>
<dbReference type="GO" id="GO:0015035">
    <property type="term" value="F:protein-disulfide reductase activity"/>
    <property type="evidence" value="ECO:0007669"/>
    <property type="project" value="InterPro"/>
</dbReference>
<dbReference type="Pfam" id="PF04134">
    <property type="entry name" value="DCC1-like"/>
    <property type="match status" value="1"/>
</dbReference>
<dbReference type="AlphaFoldDB" id="A0A9W6UJ36"/>
<evidence type="ECO:0008006" key="3">
    <source>
        <dbReference type="Google" id="ProtNLM"/>
    </source>
</evidence>
<protein>
    <recommendedName>
        <fullName evidence="3">DUF393 domain-containing protein</fullName>
    </recommendedName>
</protein>
<sequence>MSAVSPVLVYDGDCAFCTVAAQAGQRHITGGGPVVWRPWQFCELSTPLEERAQREILLLHPDGRRVWGGVDAVAVLLLNSPHRYWWPLGSLLRRPVARGFGGAVYRWTARNRYRLPGGTPACQLHSD</sequence>
<name>A0A9W6UJ36_9ACTN</name>
<evidence type="ECO:0000313" key="1">
    <source>
        <dbReference type="EMBL" id="GLU48093.1"/>
    </source>
</evidence>
<organism evidence="1 2">
    <name type="scientific">Nocardiopsis ansamitocini</name>
    <dbReference type="NCBI Taxonomy" id="1670832"/>
    <lineage>
        <taxon>Bacteria</taxon>
        <taxon>Bacillati</taxon>
        <taxon>Actinomycetota</taxon>
        <taxon>Actinomycetes</taxon>
        <taxon>Streptosporangiales</taxon>
        <taxon>Nocardiopsidaceae</taxon>
        <taxon>Nocardiopsis</taxon>
    </lineage>
</organism>
<dbReference type="RefSeq" id="WP_285759465.1">
    <property type="nucleotide sequence ID" value="NZ_BSQG01000003.1"/>
</dbReference>
<comment type="caution">
    <text evidence="1">The sequence shown here is derived from an EMBL/GenBank/DDBJ whole genome shotgun (WGS) entry which is preliminary data.</text>
</comment>